<dbReference type="STRING" id="40296.A0A0A2L555"/>
<dbReference type="PhylomeDB" id="A0A0A2L555"/>
<dbReference type="InterPro" id="IPR052058">
    <property type="entry name" value="Alcohol_O-acetyltransferase"/>
</dbReference>
<sequence length="486" mass="53401">MSHPTEFMRLASPNERRTISREDVGFYNALVIAAVYEIASENVDVNSAESFIAPLRHCIGKYPYLNVVVKDKHTEKPAYEAVSSIDLHDHVSIIHEDEASKNGQTGTIEKILPAILDRPWPADIPPWRIVVLPLVSSQDSTLKRCFIAFAFSHALGDGMVGVAFHRTFLDAWRQSTGTDETASFLVTPPSQTLPAPFDTPERLPISWKFLLEPLIAVYLPKFVAKILRLRASASTLDAGTWIGSPMFFDPAATLQSRVRLLEIEAPLVQKALKASRSHGTKLTATMHQMIVRALSRAITSPDVTNFVSGTPVDMRASIGTPGLTWGLFVSGYYEVHSRVPNVTEPALPEEMWAAASSMTQKLAECGARLQDQAIGLLRYAPSIRNWTLSKIGQQRDSSYELSNLLAFDNMDDGADQKCKVVKMVFSQPGNVTSAPLVFNVISVKGGSLMCTVSWQAGALGVPVEEEMPLVDDICSSIRADFEALRD</sequence>
<gene>
    <name evidence="1" type="ORF">PITC_031370</name>
</gene>
<dbReference type="HOGENOM" id="CLU_024469_1_0_1"/>
<reference evidence="1 2" key="1">
    <citation type="journal article" date="2015" name="Mol. Plant Microbe Interact.">
        <title>Genome, transcriptome, and functional analyses of Penicillium expansum provide new insights into secondary metabolism and pathogenicity.</title>
        <authorList>
            <person name="Ballester A.R."/>
            <person name="Marcet-Houben M."/>
            <person name="Levin E."/>
            <person name="Sela N."/>
            <person name="Selma-Lazaro C."/>
            <person name="Carmona L."/>
            <person name="Wisniewski M."/>
            <person name="Droby S."/>
            <person name="Gonzalez-Candelas L."/>
            <person name="Gabaldon T."/>
        </authorList>
    </citation>
    <scope>NUCLEOTIDE SEQUENCE [LARGE SCALE GENOMIC DNA]</scope>
    <source>
        <strain evidence="1 2">PHI-1</strain>
    </source>
</reference>
<dbReference type="OrthoDB" id="2150604at2759"/>
<dbReference type="Proteomes" id="UP000030104">
    <property type="component" value="Unassembled WGS sequence"/>
</dbReference>
<dbReference type="PANTHER" id="PTHR28037">
    <property type="entry name" value="ALCOHOL O-ACETYLTRANSFERASE 1-RELATED"/>
    <property type="match status" value="1"/>
</dbReference>
<dbReference type="PANTHER" id="PTHR28037:SF1">
    <property type="entry name" value="ALCOHOL O-ACETYLTRANSFERASE 1-RELATED"/>
    <property type="match status" value="1"/>
</dbReference>
<dbReference type="InterPro" id="IPR010828">
    <property type="entry name" value="Atf2/Sli1-like"/>
</dbReference>
<dbReference type="Pfam" id="PF07247">
    <property type="entry name" value="AATase"/>
    <property type="match status" value="1"/>
</dbReference>
<keyword evidence="1" id="KW-0808">Transferase</keyword>
<proteinExistence type="predicted"/>
<accession>A0A0A2L555</accession>
<comment type="caution">
    <text evidence="1">The sequence shown here is derived from an EMBL/GenBank/DDBJ whole genome shotgun (WGS) entry which is preliminary data.</text>
</comment>
<evidence type="ECO:0000313" key="1">
    <source>
        <dbReference type="EMBL" id="KGO74286.1"/>
    </source>
</evidence>
<dbReference type="SUPFAM" id="SSF52777">
    <property type="entry name" value="CoA-dependent acyltransferases"/>
    <property type="match status" value="1"/>
</dbReference>
<organism evidence="1 2">
    <name type="scientific">Penicillium italicum</name>
    <name type="common">Blue mold</name>
    <dbReference type="NCBI Taxonomy" id="40296"/>
    <lineage>
        <taxon>Eukaryota</taxon>
        <taxon>Fungi</taxon>
        <taxon>Dikarya</taxon>
        <taxon>Ascomycota</taxon>
        <taxon>Pezizomycotina</taxon>
        <taxon>Eurotiomycetes</taxon>
        <taxon>Eurotiomycetidae</taxon>
        <taxon>Eurotiales</taxon>
        <taxon>Aspergillaceae</taxon>
        <taxon>Penicillium</taxon>
    </lineage>
</organism>
<dbReference type="GO" id="GO:0008080">
    <property type="term" value="F:N-acetyltransferase activity"/>
    <property type="evidence" value="ECO:0007669"/>
    <property type="project" value="TreeGrafter"/>
</dbReference>
<dbReference type="OMA" id="DAGTWIG"/>
<evidence type="ECO:0000313" key="2">
    <source>
        <dbReference type="Proteomes" id="UP000030104"/>
    </source>
</evidence>
<dbReference type="AlphaFoldDB" id="A0A0A2L555"/>
<name>A0A0A2L555_PENIT</name>
<keyword evidence="2" id="KW-1185">Reference proteome</keyword>
<dbReference type="EMBL" id="JQGA01000665">
    <property type="protein sequence ID" value="KGO74286.1"/>
    <property type="molecule type" value="Genomic_DNA"/>
</dbReference>
<protein>
    <submittedName>
        <fullName evidence="1">Alcohol acetyltransferase</fullName>
    </submittedName>
</protein>